<evidence type="ECO:0000313" key="1">
    <source>
        <dbReference type="EMBL" id="EGZ17073.1"/>
    </source>
</evidence>
<dbReference type="InParanoid" id="G4ZG06"/>
<evidence type="ECO:0000313" key="2">
    <source>
        <dbReference type="Proteomes" id="UP000002640"/>
    </source>
</evidence>
<feature type="non-terminal residue" evidence="1">
    <location>
        <position position="1"/>
    </location>
</feature>
<dbReference type="RefSeq" id="XP_009526131.1">
    <property type="nucleotide sequence ID" value="XM_009527836.1"/>
</dbReference>
<organism evidence="1 2">
    <name type="scientific">Phytophthora sojae (strain P6497)</name>
    <name type="common">Soybean stem and root rot agent</name>
    <name type="synonym">Phytophthora megasperma f. sp. glycines</name>
    <dbReference type="NCBI Taxonomy" id="1094619"/>
    <lineage>
        <taxon>Eukaryota</taxon>
        <taxon>Sar</taxon>
        <taxon>Stramenopiles</taxon>
        <taxon>Oomycota</taxon>
        <taxon>Peronosporomycetes</taxon>
        <taxon>Peronosporales</taxon>
        <taxon>Peronosporaceae</taxon>
        <taxon>Phytophthora</taxon>
    </lineage>
</organism>
<sequence>SARGKRRNQPATLPASTMPTSVQVGALAFIRPAHASHLTDFQYVEVVSLNDTTAEVKITGPDSNND</sequence>
<name>G4ZG06_PHYSP</name>
<protein>
    <submittedName>
        <fullName evidence="1">Uncharacterized protein</fullName>
    </submittedName>
</protein>
<reference evidence="1 2" key="1">
    <citation type="journal article" date="2006" name="Science">
        <title>Phytophthora genome sequences uncover evolutionary origins and mechanisms of pathogenesis.</title>
        <authorList>
            <person name="Tyler B.M."/>
            <person name="Tripathy S."/>
            <person name="Zhang X."/>
            <person name="Dehal P."/>
            <person name="Jiang R.H."/>
            <person name="Aerts A."/>
            <person name="Arredondo F.D."/>
            <person name="Baxter L."/>
            <person name="Bensasson D."/>
            <person name="Beynon J.L."/>
            <person name="Chapman J."/>
            <person name="Damasceno C.M."/>
            <person name="Dorrance A.E."/>
            <person name="Dou D."/>
            <person name="Dickerman A.W."/>
            <person name="Dubchak I.L."/>
            <person name="Garbelotto M."/>
            <person name="Gijzen M."/>
            <person name="Gordon S.G."/>
            <person name="Govers F."/>
            <person name="Grunwald N.J."/>
            <person name="Huang W."/>
            <person name="Ivors K.L."/>
            <person name="Jones R.W."/>
            <person name="Kamoun S."/>
            <person name="Krampis K."/>
            <person name="Lamour K.H."/>
            <person name="Lee M.K."/>
            <person name="McDonald W.H."/>
            <person name="Medina M."/>
            <person name="Meijer H.J."/>
            <person name="Nordberg E.K."/>
            <person name="Maclean D.J."/>
            <person name="Ospina-Giraldo M.D."/>
            <person name="Morris P.F."/>
            <person name="Phuntumart V."/>
            <person name="Putnam N.H."/>
            <person name="Rash S."/>
            <person name="Rose J.K."/>
            <person name="Sakihama Y."/>
            <person name="Salamov A.A."/>
            <person name="Savidor A."/>
            <person name="Scheuring C.F."/>
            <person name="Smith B.M."/>
            <person name="Sobral B.W."/>
            <person name="Terry A."/>
            <person name="Torto-Alalibo T.A."/>
            <person name="Win J."/>
            <person name="Xu Z."/>
            <person name="Zhang H."/>
            <person name="Grigoriev I.V."/>
            <person name="Rokhsar D.S."/>
            <person name="Boore J.L."/>
        </authorList>
    </citation>
    <scope>NUCLEOTIDE SEQUENCE [LARGE SCALE GENOMIC DNA]</scope>
    <source>
        <strain evidence="1 2">P6497</strain>
    </source>
</reference>
<dbReference type="KEGG" id="psoj:PHYSODRAFT_463985"/>
<dbReference type="GeneID" id="20653360"/>
<feature type="non-terminal residue" evidence="1">
    <location>
        <position position="66"/>
    </location>
</feature>
<dbReference type="AlphaFoldDB" id="G4ZG06"/>
<accession>G4ZG06</accession>
<dbReference type="EMBL" id="JH159154">
    <property type="protein sequence ID" value="EGZ17073.1"/>
    <property type="molecule type" value="Genomic_DNA"/>
</dbReference>
<proteinExistence type="predicted"/>
<dbReference type="Proteomes" id="UP000002640">
    <property type="component" value="Unassembled WGS sequence"/>
</dbReference>
<keyword evidence="2" id="KW-1185">Reference proteome</keyword>
<gene>
    <name evidence="1" type="ORF">PHYSODRAFT_463985</name>
</gene>